<dbReference type="Pfam" id="PF10588">
    <property type="entry name" value="NADH-G_4Fe-4S_3"/>
    <property type="match status" value="1"/>
</dbReference>
<dbReference type="CDD" id="cd02753">
    <property type="entry name" value="MopB_Formate-Dh-H"/>
    <property type="match status" value="1"/>
</dbReference>
<protein>
    <submittedName>
        <fullName evidence="14">Formate dehydrogenase subunit alpha</fullName>
        <ecNumber evidence="14">1.17.1.9</ecNumber>
    </submittedName>
</protein>
<dbReference type="Pfam" id="PF04879">
    <property type="entry name" value="Molybdop_Fe4S4"/>
    <property type="match status" value="1"/>
</dbReference>
<comment type="similarity">
    <text evidence="1">In the C-terminal section; belongs to the prokaryotic molybdopterin-containing oxidoreductase family.</text>
</comment>
<evidence type="ECO:0000256" key="3">
    <source>
        <dbReference type="ARBA" id="ARBA00022714"/>
    </source>
</evidence>
<dbReference type="SUPFAM" id="SSF54292">
    <property type="entry name" value="2Fe-2S ferredoxin-like"/>
    <property type="match status" value="1"/>
</dbReference>
<dbReference type="InterPro" id="IPR009010">
    <property type="entry name" value="Asp_de-COase-like_dom_sf"/>
</dbReference>
<feature type="region of interest" description="Disordered" evidence="9">
    <location>
        <begin position="1042"/>
        <end position="1061"/>
    </location>
</feature>
<evidence type="ECO:0000259" key="10">
    <source>
        <dbReference type="PROSITE" id="PS51085"/>
    </source>
</evidence>
<dbReference type="Pfam" id="PF01568">
    <property type="entry name" value="Molydop_binding"/>
    <property type="match status" value="1"/>
</dbReference>
<dbReference type="PANTHER" id="PTHR43105:SF14">
    <property type="entry name" value="FORMATE DEHYDROGENASE H"/>
    <property type="match status" value="1"/>
</dbReference>
<dbReference type="InterPro" id="IPR001041">
    <property type="entry name" value="2Fe-2S_ferredoxin-type"/>
</dbReference>
<dbReference type="Gene3D" id="3.40.228.10">
    <property type="entry name" value="Dimethylsulfoxide Reductase, domain 2"/>
    <property type="match status" value="1"/>
</dbReference>
<evidence type="ECO:0000256" key="5">
    <source>
        <dbReference type="ARBA" id="ARBA00022737"/>
    </source>
</evidence>
<dbReference type="InterPro" id="IPR041924">
    <property type="entry name" value="Formate_Dh-H_N"/>
</dbReference>
<dbReference type="Pfam" id="PF13510">
    <property type="entry name" value="Fer2_4"/>
    <property type="match status" value="1"/>
</dbReference>
<dbReference type="InterPro" id="IPR006963">
    <property type="entry name" value="Mopterin_OxRdtase_4Fe-4S_dom"/>
</dbReference>
<feature type="domain" description="4Fe-4S Mo/W bis-MGD-type" evidence="12">
    <location>
        <begin position="313"/>
        <end position="368"/>
    </location>
</feature>
<dbReference type="InterPro" id="IPR017896">
    <property type="entry name" value="4Fe4S_Fe-S-bd"/>
</dbReference>
<dbReference type="PROSITE" id="PS51379">
    <property type="entry name" value="4FE4S_FER_2"/>
    <property type="match status" value="2"/>
</dbReference>
<proteinExistence type="inferred from homology"/>
<feature type="domain" description="2Fe-2S ferredoxin-type" evidence="10">
    <location>
        <begin position="56"/>
        <end position="132"/>
    </location>
</feature>
<evidence type="ECO:0000256" key="6">
    <source>
        <dbReference type="ARBA" id="ARBA00023002"/>
    </source>
</evidence>
<keyword evidence="15" id="KW-1185">Reference proteome</keyword>
<evidence type="ECO:0000256" key="4">
    <source>
        <dbReference type="ARBA" id="ARBA00022723"/>
    </source>
</evidence>
<feature type="domain" description="4Fe-4S His(Cys)3-ligated-type" evidence="13">
    <location>
        <begin position="132"/>
        <end position="172"/>
    </location>
</feature>
<evidence type="ECO:0000313" key="14">
    <source>
        <dbReference type="EMBL" id="UWX64984.1"/>
    </source>
</evidence>
<dbReference type="InterPro" id="IPR006656">
    <property type="entry name" value="Mopterin_OxRdtase"/>
</dbReference>
<evidence type="ECO:0000256" key="1">
    <source>
        <dbReference type="ARBA" id="ARBA00007023"/>
    </source>
</evidence>
<dbReference type="Gene3D" id="2.20.25.90">
    <property type="entry name" value="ADC-like domains"/>
    <property type="match status" value="1"/>
</dbReference>
<keyword evidence="7" id="KW-0408">Iron</keyword>
<keyword evidence="2" id="KW-0004">4Fe-4S</keyword>
<evidence type="ECO:0000256" key="2">
    <source>
        <dbReference type="ARBA" id="ARBA00022485"/>
    </source>
</evidence>
<dbReference type="Pfam" id="PF13237">
    <property type="entry name" value="Fer4_10"/>
    <property type="match status" value="1"/>
</dbReference>
<evidence type="ECO:0000313" key="15">
    <source>
        <dbReference type="Proteomes" id="UP001060261"/>
    </source>
</evidence>
<gene>
    <name evidence="14" type="primary">fdhF</name>
    <name evidence="14" type="ORF">N0D28_04820</name>
</gene>
<dbReference type="PANTHER" id="PTHR43105">
    <property type="entry name" value="RESPIRATORY NITRATE REDUCTASE"/>
    <property type="match status" value="1"/>
</dbReference>
<dbReference type="PROSITE" id="PS00551">
    <property type="entry name" value="MOLYBDOPTERIN_PROK_1"/>
    <property type="match status" value="1"/>
</dbReference>
<dbReference type="Gene3D" id="3.30.70.20">
    <property type="match status" value="1"/>
</dbReference>
<evidence type="ECO:0000256" key="8">
    <source>
        <dbReference type="ARBA" id="ARBA00023014"/>
    </source>
</evidence>
<feature type="region of interest" description="Disordered" evidence="9">
    <location>
        <begin position="1"/>
        <end position="52"/>
    </location>
</feature>
<evidence type="ECO:0000259" key="11">
    <source>
        <dbReference type="PROSITE" id="PS51379"/>
    </source>
</evidence>
<dbReference type="RefSeq" id="WP_260561242.1">
    <property type="nucleotide sequence ID" value="NZ_BAABEC010000191.1"/>
</dbReference>
<dbReference type="PROSITE" id="PS00198">
    <property type="entry name" value="4FE4S_FER_1"/>
    <property type="match status" value="1"/>
</dbReference>
<dbReference type="InterPro" id="IPR019574">
    <property type="entry name" value="NADH_UbQ_OxRdtase_Gsu_4Fe4S-bd"/>
</dbReference>
<dbReference type="InterPro" id="IPR017900">
    <property type="entry name" value="4Fe4S_Fe_S_CS"/>
</dbReference>
<organism evidence="14 15">
    <name type="scientific">Deinococcus rubellus</name>
    <dbReference type="NCBI Taxonomy" id="1889240"/>
    <lineage>
        <taxon>Bacteria</taxon>
        <taxon>Thermotogati</taxon>
        <taxon>Deinococcota</taxon>
        <taxon>Deinococci</taxon>
        <taxon>Deinococcales</taxon>
        <taxon>Deinococcaceae</taxon>
        <taxon>Deinococcus</taxon>
    </lineage>
</organism>
<keyword evidence="8" id="KW-0411">Iron-sulfur</keyword>
<dbReference type="PROSITE" id="PS51669">
    <property type="entry name" value="4FE4S_MOW_BIS_MGD"/>
    <property type="match status" value="1"/>
</dbReference>
<evidence type="ECO:0000256" key="9">
    <source>
        <dbReference type="SAM" id="MobiDB-lite"/>
    </source>
</evidence>
<feature type="compositionally biased region" description="Basic and acidic residues" evidence="9">
    <location>
        <begin position="1"/>
        <end position="10"/>
    </location>
</feature>
<name>A0ABY5YIS8_9DEIO</name>
<dbReference type="SMART" id="SM00926">
    <property type="entry name" value="Molybdop_Fe4S4"/>
    <property type="match status" value="1"/>
</dbReference>
<dbReference type="EC" id="1.17.1.9" evidence="14"/>
<keyword evidence="6 14" id="KW-0560">Oxidoreductase</keyword>
<dbReference type="PROSITE" id="PS51085">
    <property type="entry name" value="2FE2S_FER_2"/>
    <property type="match status" value="1"/>
</dbReference>
<accession>A0ABY5YIS8</accession>
<sequence length="1061" mass="115627">MTEKVRRDDVIQGAVDDASLQNSNEKHSGQTPLPHFYAGVTGTAGQPDAGPLRGGEAVSLQIDGGTFGAQAGELLIDAINRAQIDVAQVCYHPQLGSIQTCDTCIVEVGGQLVRACATPVREGLVVRTQTNAARAAQREGMDRILANHDLYCTICDNNNGNCTVHNTVELLGIEHQARPYQPKPYEIDNSNPFYRYDPDQCILCGRCVEACQNLQVNETLSINWEDTNPRVLWDGGQPIGDSSCVSCGHCVSVCPCNALMETSMVHEAGVFTGIPLTVFDAAVGVVKGTEASSGYGPIFKISEIESAIREGYVERTKTVCTYCGVGCSFDVWTKDRQILKVEPLNGAANGVSTCVKGKFGWDYTNSPERLKAPLIREHDGNQPYFREASWDEALDLIAWRMNEIKAQHGPDALAFVASSKATNEEAYLVQKLARAVVGTNNVDNCSRYCQSPATQGLWRTVGYGGDSGTIKDLEVARLILTVGTNTTESHPVLATRIKRAHKLHGQQLIVADIRKHELAERADVFLHPNPGTDFVWLSALSKHILDTGRAAQSFLDEHVNGLGDYRASLQDFTLEFAEAETGLSQDTLRQVANMLVAASDQTQDGGVCICWAMGVTQQMGGSETSTAISNLLLVTGNYMRPGTGAYPLRGHNNVQGASDFGAMPNMLPGYEKISSADTMAKWEAGWGVKLSREKGLDNTQMIDAMLDGRLHFLYLNGEDMGLTDANSNHAQEAFGQLSFMVVQDITMSDTAKFADVVLPASPALEKDGTFTNTERRIQRLYQAMSPYEDSKPDWEILQLVANRLGANWSYAHPSEIMLEAASLTELFAGVTYERLEGYKTLCWPVQADGSDTPLLYTEKFHTADGKALLYPAVYQPRAHAPTAEYDLHLNTGRMLEHFHEGNMTFHVPGIAAQVPDSFVEVSPELAAERGIQDGSAVRLVSSVGAVRLRALITERVQGKELYVPLNIRNAVDAVNRLTGSNKDTNTNTPAYKDTAVRLEVLGEDCAAPLPRSNHRYHKATPQKGVEVQRKWARPDYTFPGSSLPLSGDSLNARADAIGGDD</sequence>
<dbReference type="Pfam" id="PF00384">
    <property type="entry name" value="Molybdopterin"/>
    <property type="match status" value="1"/>
</dbReference>
<dbReference type="NCBIfam" id="TIGR01591">
    <property type="entry name" value="Fdh-alpha"/>
    <property type="match status" value="1"/>
</dbReference>
<reference evidence="14" key="1">
    <citation type="submission" date="2022-09" db="EMBL/GenBank/DDBJ databases">
        <title>genome sequence of Deinococcus rubellus.</title>
        <authorList>
            <person name="Srinivasan S."/>
        </authorList>
    </citation>
    <scope>NUCLEOTIDE SEQUENCE</scope>
    <source>
        <strain evidence="14">Ant6</strain>
    </source>
</reference>
<dbReference type="SUPFAM" id="SSF54862">
    <property type="entry name" value="4Fe-4S ferredoxins"/>
    <property type="match status" value="1"/>
</dbReference>
<dbReference type="InterPro" id="IPR036010">
    <property type="entry name" value="2Fe-2S_ferredoxin-like_sf"/>
</dbReference>
<dbReference type="SMART" id="SM00929">
    <property type="entry name" value="NADH-G_4Fe-4S_3"/>
    <property type="match status" value="1"/>
</dbReference>
<dbReference type="Proteomes" id="UP001060261">
    <property type="component" value="Chromosome"/>
</dbReference>
<dbReference type="InterPro" id="IPR050123">
    <property type="entry name" value="Prok_molybdopt-oxidoreductase"/>
</dbReference>
<dbReference type="SUPFAM" id="SSF50692">
    <property type="entry name" value="ADC-like"/>
    <property type="match status" value="1"/>
</dbReference>
<evidence type="ECO:0000259" key="13">
    <source>
        <dbReference type="PROSITE" id="PS51839"/>
    </source>
</evidence>
<feature type="domain" description="4Fe-4S ferredoxin-type" evidence="11">
    <location>
        <begin position="192"/>
        <end position="219"/>
    </location>
</feature>
<dbReference type="Gene3D" id="2.40.40.20">
    <property type="match status" value="1"/>
</dbReference>
<dbReference type="GO" id="GO:0008863">
    <property type="term" value="F:formate dehydrogenase (NAD+) activity"/>
    <property type="evidence" value="ECO:0007669"/>
    <property type="project" value="UniProtKB-EC"/>
</dbReference>
<feature type="domain" description="4Fe-4S ferredoxin-type" evidence="11">
    <location>
        <begin position="236"/>
        <end position="264"/>
    </location>
</feature>
<evidence type="ECO:0000259" key="12">
    <source>
        <dbReference type="PROSITE" id="PS51669"/>
    </source>
</evidence>
<dbReference type="InterPro" id="IPR027467">
    <property type="entry name" value="MopterinOxRdtase_cofactor_BS"/>
</dbReference>
<keyword evidence="3" id="KW-0001">2Fe-2S</keyword>
<dbReference type="InterPro" id="IPR006657">
    <property type="entry name" value="MoPterin_dinucl-bd_dom"/>
</dbReference>
<dbReference type="InterPro" id="IPR006478">
    <property type="entry name" value="Formate_DH_asu"/>
</dbReference>
<keyword evidence="5" id="KW-0677">Repeat</keyword>
<dbReference type="PROSITE" id="PS51839">
    <property type="entry name" value="4FE4S_HC3"/>
    <property type="match status" value="1"/>
</dbReference>
<keyword evidence="4" id="KW-0479">Metal-binding</keyword>
<dbReference type="PIRSF" id="PIRSF036643">
    <property type="entry name" value="FDH_alpha"/>
    <property type="match status" value="1"/>
</dbReference>
<dbReference type="SUPFAM" id="SSF53706">
    <property type="entry name" value="Formate dehydrogenase/DMSO reductase, domains 1-3"/>
    <property type="match status" value="1"/>
</dbReference>
<dbReference type="EMBL" id="CP104213">
    <property type="protein sequence ID" value="UWX64984.1"/>
    <property type="molecule type" value="Genomic_DNA"/>
</dbReference>
<dbReference type="Gene3D" id="3.10.20.740">
    <property type="match status" value="1"/>
</dbReference>
<dbReference type="Gene3D" id="3.40.50.740">
    <property type="match status" value="1"/>
</dbReference>
<evidence type="ECO:0000256" key="7">
    <source>
        <dbReference type="ARBA" id="ARBA00023004"/>
    </source>
</evidence>